<dbReference type="Proteomes" id="UP001285636">
    <property type="component" value="Unassembled WGS sequence"/>
</dbReference>
<evidence type="ECO:0000313" key="2">
    <source>
        <dbReference type="EMBL" id="MDV2888498.1"/>
    </source>
</evidence>
<evidence type="ECO:0000259" key="1">
    <source>
        <dbReference type="Pfam" id="PF16403"/>
    </source>
</evidence>
<protein>
    <submittedName>
        <fullName evidence="2">DUF5011 domain-containing protein</fullName>
    </submittedName>
</protein>
<gene>
    <name evidence="2" type="ORF">RYX45_25385</name>
</gene>
<evidence type="ECO:0000313" key="3">
    <source>
        <dbReference type="Proteomes" id="UP001285636"/>
    </source>
</evidence>
<reference evidence="2" key="1">
    <citation type="submission" date="2023-10" db="EMBL/GenBank/DDBJ databases">
        <title>Screening of Alkalihalophilus pseudofirmusBZ-TG-HK211 and Its Alleviation of Salt Stress on Rapeseed Growth.</title>
        <authorList>
            <person name="Zhao B."/>
            <person name="Guo T."/>
        </authorList>
    </citation>
    <scope>NUCLEOTIDE SEQUENCE</scope>
    <source>
        <strain evidence="2">BZ-TG-HK211</strain>
    </source>
</reference>
<comment type="caution">
    <text evidence="2">The sequence shown here is derived from an EMBL/GenBank/DDBJ whole genome shotgun (WGS) entry which is preliminary data.</text>
</comment>
<feature type="non-terminal residue" evidence="2">
    <location>
        <position position="65"/>
    </location>
</feature>
<proteinExistence type="predicted"/>
<sequence>MVPGDYPISYTVSDKAGNTATVKRIVKVIDSITPHLTLNGENPLTVEAGDKYDEPGAKAIDNIDG</sequence>
<dbReference type="Pfam" id="PF16403">
    <property type="entry name" value="Bact_surface_Ig-like"/>
    <property type="match status" value="2"/>
</dbReference>
<dbReference type="Gene3D" id="2.60.40.10">
    <property type="entry name" value="Immunoglobulins"/>
    <property type="match status" value="1"/>
</dbReference>
<dbReference type="InterPro" id="IPR032179">
    <property type="entry name" value="Cry22Aa_Ig-like"/>
</dbReference>
<name>A0AAJ2NUH1_ALKPS</name>
<feature type="domain" description="Pesticidal crystal protein Cry22Aa Ig-like" evidence="1">
    <location>
        <begin position="36"/>
        <end position="64"/>
    </location>
</feature>
<dbReference type="InterPro" id="IPR013783">
    <property type="entry name" value="Ig-like_fold"/>
</dbReference>
<dbReference type="AlphaFoldDB" id="A0AAJ2NUH1"/>
<feature type="domain" description="Pesticidal crystal protein Cry22Aa Ig-like" evidence="1">
    <location>
        <begin position="3"/>
        <end position="28"/>
    </location>
</feature>
<organism evidence="2 3">
    <name type="scientific">Alkalihalophilus pseudofirmus</name>
    <name type="common">Bacillus pseudofirmus</name>
    <dbReference type="NCBI Taxonomy" id="79885"/>
    <lineage>
        <taxon>Bacteria</taxon>
        <taxon>Bacillati</taxon>
        <taxon>Bacillota</taxon>
        <taxon>Bacilli</taxon>
        <taxon>Bacillales</taxon>
        <taxon>Bacillaceae</taxon>
        <taxon>Alkalihalophilus</taxon>
    </lineage>
</organism>
<accession>A0AAJ2NUH1</accession>
<dbReference type="RefSeq" id="WP_323468391.1">
    <property type="nucleotide sequence ID" value="NZ_JAWJAY010001554.1"/>
</dbReference>
<dbReference type="EMBL" id="JAWJAY010001554">
    <property type="protein sequence ID" value="MDV2888498.1"/>
    <property type="molecule type" value="Genomic_DNA"/>
</dbReference>